<sequence>MADSARSTHAQLKAMRLQWQDFDGRRRDNGLVVWRGMLKPRAKAYAVNILWWPGKIDRPYVVIADPPIEPRPGGTYDQIPHLMFDPDNPTRSGLCLFDPDGLEWSDADLIAETTVKWASEWLFYYELWHLTGEWLGPSVGAESAAQMTAAEAESVRVAAADVH</sequence>
<dbReference type="EMBL" id="JBHRST010000010">
    <property type="protein sequence ID" value="MFC3097933.1"/>
    <property type="molecule type" value="Genomic_DNA"/>
</dbReference>
<organism evidence="2 3">
    <name type="scientific">Alteraurantiacibacter palmitatis</name>
    <dbReference type="NCBI Taxonomy" id="2054628"/>
    <lineage>
        <taxon>Bacteria</taxon>
        <taxon>Pseudomonadati</taxon>
        <taxon>Pseudomonadota</taxon>
        <taxon>Alphaproteobacteria</taxon>
        <taxon>Sphingomonadales</taxon>
        <taxon>Erythrobacteraceae</taxon>
        <taxon>Alteraurantiacibacter</taxon>
    </lineage>
</organism>
<comment type="caution">
    <text evidence="2">The sequence shown here is derived from an EMBL/GenBank/DDBJ whole genome shotgun (WGS) entry which is preliminary data.</text>
</comment>
<keyword evidence="3" id="KW-1185">Reference proteome</keyword>
<evidence type="ECO:0000313" key="2">
    <source>
        <dbReference type="EMBL" id="MFC3097933.1"/>
    </source>
</evidence>
<dbReference type="Pfam" id="PF26395">
    <property type="entry name" value="E2-CBASS"/>
    <property type="match status" value="1"/>
</dbReference>
<gene>
    <name evidence="2" type="ORF">ACFODU_08995</name>
</gene>
<reference evidence="3" key="1">
    <citation type="journal article" date="2019" name="Int. J. Syst. Evol. Microbiol.">
        <title>The Global Catalogue of Microorganisms (GCM) 10K type strain sequencing project: providing services to taxonomists for standard genome sequencing and annotation.</title>
        <authorList>
            <consortium name="The Broad Institute Genomics Platform"/>
            <consortium name="The Broad Institute Genome Sequencing Center for Infectious Disease"/>
            <person name="Wu L."/>
            <person name="Ma J."/>
        </authorList>
    </citation>
    <scope>NUCLEOTIDE SEQUENCE [LARGE SCALE GENOMIC DNA]</scope>
    <source>
        <strain evidence="3">KCTC 52607</strain>
    </source>
</reference>
<proteinExistence type="predicted"/>
<accession>A0ABV7E7Q3</accession>
<dbReference type="InterPro" id="IPR058588">
    <property type="entry name" value="E2-CBASS"/>
</dbReference>
<dbReference type="Proteomes" id="UP001595456">
    <property type="component" value="Unassembled WGS sequence"/>
</dbReference>
<evidence type="ECO:0000259" key="1">
    <source>
        <dbReference type="Pfam" id="PF26395"/>
    </source>
</evidence>
<dbReference type="RefSeq" id="WP_336926717.1">
    <property type="nucleotide sequence ID" value="NZ_JBANRO010000009.1"/>
</dbReference>
<evidence type="ECO:0000313" key="3">
    <source>
        <dbReference type="Proteomes" id="UP001595456"/>
    </source>
</evidence>
<feature type="domain" description="Type II CBASS E2 protein" evidence="1">
    <location>
        <begin position="11"/>
        <end position="139"/>
    </location>
</feature>
<name>A0ABV7E7Q3_9SPHN</name>
<protein>
    <recommendedName>
        <fullName evidence="1">Type II CBASS E2 protein domain-containing protein</fullName>
    </recommendedName>
</protein>